<name>F0QWJ5_VULM7</name>
<evidence type="ECO:0000313" key="2">
    <source>
        <dbReference type="Proteomes" id="UP000007485"/>
    </source>
</evidence>
<evidence type="ECO:0000313" key="1">
    <source>
        <dbReference type="EMBL" id="ADY01043.1"/>
    </source>
</evidence>
<protein>
    <submittedName>
        <fullName evidence="1">Uncharacterized protein</fullName>
    </submittedName>
</protein>
<keyword evidence="2" id="KW-1185">Reference proteome</keyword>
<dbReference type="KEGG" id="vmo:VMUT_0833"/>
<dbReference type="AlphaFoldDB" id="F0QWJ5"/>
<sequence>MIPYHPKYLEIACPDLSNAVNTAKELGLRIWFGKRWITLGWSYEKTKIALGEIRLFKEEITAERHICGLGVSLIEDAINHIIKFREHIRDLKLLNEYSNGKIIINITSINR</sequence>
<dbReference type="HOGENOM" id="CLU_2152759_0_0_2"/>
<dbReference type="Proteomes" id="UP000007485">
    <property type="component" value="Chromosome"/>
</dbReference>
<dbReference type="EMBL" id="CP002529">
    <property type="protein sequence ID" value="ADY01043.1"/>
    <property type="molecule type" value="Genomic_DNA"/>
</dbReference>
<proteinExistence type="predicted"/>
<accession>F0QWJ5</accession>
<gene>
    <name evidence="1" type="ordered locus">VMUT_0833</name>
</gene>
<dbReference type="eggNOG" id="arCOG09841">
    <property type="taxonomic scope" value="Archaea"/>
</dbReference>
<reference evidence="1 2" key="1">
    <citation type="journal article" date="2011" name="J. Bacteriol.">
        <title>Complete genome sequence of 'Vulcanisaeta moutnovskia' strain 768-28, a novel member of the hyperthermophilic crenarchaeal genus vulcanisaeta.</title>
        <authorList>
            <person name="Gumerov V.M."/>
            <person name="Mardanov A.V."/>
            <person name="Beletsky A.V."/>
            <person name="Prokofeva M.I."/>
            <person name="Bonch-Osmolovskaya E.A."/>
            <person name="Ravin N.V."/>
            <person name="Skryabin K.G."/>
        </authorList>
    </citation>
    <scope>NUCLEOTIDE SEQUENCE [LARGE SCALE GENOMIC DNA]</scope>
    <source>
        <strain evidence="1 2">768-28</strain>
    </source>
</reference>
<organism evidence="1 2">
    <name type="scientific">Vulcanisaeta moutnovskia (strain 768-28)</name>
    <dbReference type="NCBI Taxonomy" id="985053"/>
    <lineage>
        <taxon>Archaea</taxon>
        <taxon>Thermoproteota</taxon>
        <taxon>Thermoprotei</taxon>
        <taxon>Thermoproteales</taxon>
        <taxon>Thermoproteaceae</taxon>
        <taxon>Vulcanisaeta</taxon>
    </lineage>
</organism>